<feature type="compositionally biased region" description="Low complexity" evidence="1">
    <location>
        <begin position="24"/>
        <end position="40"/>
    </location>
</feature>
<protein>
    <submittedName>
        <fullName evidence="2">Uncharacterized protein</fullName>
    </submittedName>
</protein>
<accession>A0A0A9D9U5</accession>
<feature type="region of interest" description="Disordered" evidence="1">
    <location>
        <begin position="1"/>
        <end position="57"/>
    </location>
</feature>
<dbReference type="EMBL" id="GBRH01213339">
    <property type="protein sequence ID" value="JAD84556.1"/>
    <property type="molecule type" value="Transcribed_RNA"/>
</dbReference>
<sequence length="186" mass="19287">MATHGAELETVVPDGPEFPAEQETNTPTAAAPNAPTATAASMPARMSEPRHPSGQHTLYTATRAPGAIPRTVPVAYPSRLALTIAAPAAVDAVCMPCPSLSRADRNTLFPTPMAPPFAARSPREKLRAPTSFLPHMLGGKSTPASHTPFHRAGHGGRSPPAKLGDSGQTLVSRTPMTTSCVAASRL</sequence>
<reference evidence="2" key="1">
    <citation type="submission" date="2014-09" db="EMBL/GenBank/DDBJ databases">
        <authorList>
            <person name="Magalhaes I.L.F."/>
            <person name="Oliveira U."/>
            <person name="Santos F.R."/>
            <person name="Vidigal T.H.D.A."/>
            <person name="Brescovit A.D."/>
            <person name="Santos A.J."/>
        </authorList>
    </citation>
    <scope>NUCLEOTIDE SEQUENCE</scope>
    <source>
        <tissue evidence="2">Shoot tissue taken approximately 20 cm above the soil surface</tissue>
    </source>
</reference>
<name>A0A0A9D9U5_ARUDO</name>
<dbReference type="AlphaFoldDB" id="A0A0A9D9U5"/>
<feature type="region of interest" description="Disordered" evidence="1">
    <location>
        <begin position="144"/>
        <end position="170"/>
    </location>
</feature>
<organism evidence="2">
    <name type="scientific">Arundo donax</name>
    <name type="common">Giant reed</name>
    <name type="synonym">Donax arundinaceus</name>
    <dbReference type="NCBI Taxonomy" id="35708"/>
    <lineage>
        <taxon>Eukaryota</taxon>
        <taxon>Viridiplantae</taxon>
        <taxon>Streptophyta</taxon>
        <taxon>Embryophyta</taxon>
        <taxon>Tracheophyta</taxon>
        <taxon>Spermatophyta</taxon>
        <taxon>Magnoliopsida</taxon>
        <taxon>Liliopsida</taxon>
        <taxon>Poales</taxon>
        <taxon>Poaceae</taxon>
        <taxon>PACMAD clade</taxon>
        <taxon>Arundinoideae</taxon>
        <taxon>Arundineae</taxon>
        <taxon>Arundo</taxon>
    </lineage>
</organism>
<proteinExistence type="predicted"/>
<evidence type="ECO:0000256" key="1">
    <source>
        <dbReference type="SAM" id="MobiDB-lite"/>
    </source>
</evidence>
<reference evidence="2" key="2">
    <citation type="journal article" date="2015" name="Data Brief">
        <title>Shoot transcriptome of the giant reed, Arundo donax.</title>
        <authorList>
            <person name="Barrero R.A."/>
            <person name="Guerrero F.D."/>
            <person name="Moolhuijzen P."/>
            <person name="Goolsby J.A."/>
            <person name="Tidwell J."/>
            <person name="Bellgard S.E."/>
            <person name="Bellgard M.I."/>
        </authorList>
    </citation>
    <scope>NUCLEOTIDE SEQUENCE</scope>
    <source>
        <tissue evidence="2">Shoot tissue taken approximately 20 cm above the soil surface</tissue>
    </source>
</reference>
<evidence type="ECO:0000313" key="2">
    <source>
        <dbReference type="EMBL" id="JAD84556.1"/>
    </source>
</evidence>